<reference evidence="3" key="3">
    <citation type="submission" date="2020-02" db="EMBL/GenBank/DDBJ databases">
        <authorList>
            <person name="Matsumoto Y."/>
            <person name="Motooka D."/>
            <person name="Nakamura S."/>
        </authorList>
    </citation>
    <scope>NUCLEOTIDE SEQUENCE</scope>
    <source>
        <strain evidence="3">JCM 12405</strain>
    </source>
</reference>
<dbReference type="Proteomes" id="UP000193564">
    <property type="component" value="Unassembled WGS sequence"/>
</dbReference>
<proteinExistence type="predicted"/>
<keyword evidence="2" id="KW-0472">Membrane</keyword>
<protein>
    <recommendedName>
        <fullName evidence="7">DUF2993 domain-containing protein</fullName>
    </recommendedName>
</protein>
<dbReference type="STRING" id="126673.AWC01_00750"/>
<reference evidence="3 6" key="2">
    <citation type="journal article" date="2019" name="Emerg. Microbes Infect.">
        <title>Comprehensive subspecies identification of 175 nontuberculous mycobacteria species based on 7547 genomic profiles.</title>
        <authorList>
            <person name="Matsumoto Y."/>
            <person name="Kinjo T."/>
            <person name="Motooka D."/>
            <person name="Nabeya D."/>
            <person name="Jung N."/>
            <person name="Uechi K."/>
            <person name="Horii T."/>
            <person name="Iida T."/>
            <person name="Fujita J."/>
            <person name="Nakamura S."/>
        </authorList>
    </citation>
    <scope>NUCLEOTIDE SEQUENCE [LARGE SCALE GENOMIC DNA]</scope>
    <source>
        <strain evidence="3 6">JCM 12405</strain>
    </source>
</reference>
<evidence type="ECO:0000313" key="6">
    <source>
        <dbReference type="Proteomes" id="UP000467201"/>
    </source>
</evidence>
<evidence type="ECO:0000256" key="1">
    <source>
        <dbReference type="SAM" id="MobiDB-lite"/>
    </source>
</evidence>
<dbReference type="InterPro" id="IPR021373">
    <property type="entry name" value="DUF2993"/>
</dbReference>
<feature type="compositionally biased region" description="Pro residues" evidence="1">
    <location>
        <begin position="15"/>
        <end position="28"/>
    </location>
</feature>
<gene>
    <name evidence="4" type="ORF">AWC01_00750</name>
    <name evidence="3" type="ORF">MDOR_03270</name>
</gene>
<evidence type="ECO:0000313" key="5">
    <source>
        <dbReference type="Proteomes" id="UP000193564"/>
    </source>
</evidence>
<sequence length="290" mass="30095">MTDPWARPADQQPVPTSPPFPQGAPPSAPGAGAEPPKERGSVPAKVKDMFSDPLSIVLAVVVVVALMAAGLLGGELYARNRADDVVSRVVSCIVEDQATASFGAMPPFLLQHMTGHYTNINIETAGNQIRNAQGMKVGIDIEDVRLQDSANSSGSIGSLAANITWSSEGITQTVQDAIPLFGSFLTGVSTNPSGGTIELEGALGHITAKPEVSNGGITLQVQELTGLGFTLPREAVQPALNAFTAGLTENYPMDIKAQSIEVTETGITALFSTQNAAIPKGSEDPCFNGV</sequence>
<evidence type="ECO:0008006" key="7">
    <source>
        <dbReference type="Google" id="ProtNLM"/>
    </source>
</evidence>
<feature type="region of interest" description="Disordered" evidence="1">
    <location>
        <begin position="1"/>
        <end position="43"/>
    </location>
</feature>
<evidence type="ECO:0000256" key="2">
    <source>
        <dbReference type="SAM" id="Phobius"/>
    </source>
</evidence>
<evidence type="ECO:0000313" key="3">
    <source>
        <dbReference type="EMBL" id="BBZ06158.1"/>
    </source>
</evidence>
<keyword evidence="2" id="KW-1133">Transmembrane helix</keyword>
<organism evidence="4 5">
    <name type="scientific">Mycolicibacterium doricum</name>
    <dbReference type="NCBI Taxonomy" id="126673"/>
    <lineage>
        <taxon>Bacteria</taxon>
        <taxon>Bacillati</taxon>
        <taxon>Actinomycetota</taxon>
        <taxon>Actinomycetes</taxon>
        <taxon>Mycobacteriales</taxon>
        <taxon>Mycobacteriaceae</taxon>
        <taxon>Mycolicibacterium</taxon>
    </lineage>
</organism>
<evidence type="ECO:0000313" key="4">
    <source>
        <dbReference type="EMBL" id="ORV35257.1"/>
    </source>
</evidence>
<dbReference type="RefSeq" id="WP_085192922.1">
    <property type="nucleotide sequence ID" value="NZ_AP022605.1"/>
</dbReference>
<dbReference type="AlphaFoldDB" id="A0A1X1SWE7"/>
<dbReference type="KEGG" id="mdr:MDOR_03270"/>
<dbReference type="Proteomes" id="UP000467201">
    <property type="component" value="Chromosome"/>
</dbReference>
<dbReference type="EMBL" id="AP022605">
    <property type="protein sequence ID" value="BBZ06158.1"/>
    <property type="molecule type" value="Genomic_DNA"/>
</dbReference>
<dbReference type="EMBL" id="LQOS01000073">
    <property type="protein sequence ID" value="ORV35257.1"/>
    <property type="molecule type" value="Genomic_DNA"/>
</dbReference>
<feature type="transmembrane region" description="Helical" evidence="2">
    <location>
        <begin position="56"/>
        <end position="78"/>
    </location>
</feature>
<keyword evidence="2" id="KW-0812">Transmembrane</keyword>
<dbReference type="OrthoDB" id="4201904at2"/>
<accession>A0A1X1SWE7</accession>
<keyword evidence="5" id="KW-1185">Reference proteome</keyword>
<dbReference type="Pfam" id="PF11209">
    <property type="entry name" value="LmeA"/>
    <property type="match status" value="1"/>
</dbReference>
<reference evidence="4 5" key="1">
    <citation type="submission" date="2016-01" db="EMBL/GenBank/DDBJ databases">
        <title>The new phylogeny of the genus Mycobacterium.</title>
        <authorList>
            <person name="Tarcisio F."/>
            <person name="Conor M."/>
            <person name="Antonella G."/>
            <person name="Elisabetta G."/>
            <person name="Giulia F.S."/>
            <person name="Sara T."/>
            <person name="Anna F."/>
            <person name="Clotilde B."/>
            <person name="Roberto B."/>
            <person name="Veronica D.S."/>
            <person name="Fabio R."/>
            <person name="Monica P."/>
            <person name="Olivier J."/>
            <person name="Enrico T."/>
            <person name="Nicola S."/>
        </authorList>
    </citation>
    <scope>NUCLEOTIDE SEQUENCE [LARGE SCALE GENOMIC DNA]</scope>
    <source>
        <strain evidence="4 5">DSM 44339</strain>
    </source>
</reference>
<name>A0A1X1SWE7_9MYCO</name>